<dbReference type="Proteomes" id="UP000018031">
    <property type="component" value="Unassembled WGS sequence"/>
</dbReference>
<evidence type="ECO:0000313" key="3">
    <source>
        <dbReference type="Proteomes" id="UP000018031"/>
    </source>
</evidence>
<evidence type="ECO:0000256" key="1">
    <source>
        <dbReference type="SAM" id="Phobius"/>
    </source>
</evidence>
<keyword evidence="1" id="KW-0472">Membrane</keyword>
<accession>T1CI50</accession>
<protein>
    <submittedName>
        <fullName evidence="2">Uncharacterized protein</fullName>
    </submittedName>
</protein>
<comment type="caution">
    <text evidence="2">The sequence shown here is derived from an EMBL/GenBank/DDBJ whole genome shotgun (WGS) entry which is preliminary data.</text>
</comment>
<sequence>MVIILLFLLFSDFEFVSLSILVTLLLISILIALSWFSAVDLRGYYLLCISFLRDISICSILFSLGL</sequence>
<name>T1CI50_9PORP</name>
<keyword evidence="1" id="KW-0812">Transmembrane</keyword>
<keyword evidence="1" id="KW-1133">Transmembrane helix</keyword>
<organism evidence="2 3">
    <name type="scientific">Porphyromonas crevioricanis JCM 15906</name>
    <dbReference type="NCBI Taxonomy" id="1305617"/>
    <lineage>
        <taxon>Bacteria</taxon>
        <taxon>Pseudomonadati</taxon>
        <taxon>Bacteroidota</taxon>
        <taxon>Bacteroidia</taxon>
        <taxon>Bacteroidales</taxon>
        <taxon>Porphyromonadaceae</taxon>
        <taxon>Porphyromonas</taxon>
    </lineage>
</organism>
<gene>
    <name evidence="2" type="ORF">PORCRE_1443</name>
</gene>
<reference evidence="2 3" key="2">
    <citation type="journal article" date="2013" name="Genome Announc.">
        <title>Draft Genome Sequences of Porphyromonas crevioricanis JCM 15906T and Porphyromonas cansulci JCM 13913T Isolated from a Canine Oral Cavity.</title>
        <authorList>
            <person name="Sakamoto M."/>
            <person name="Tanaka N."/>
            <person name="Shiwa Y."/>
            <person name="Yoshikawa H."/>
            <person name="Ohkuma M."/>
        </authorList>
    </citation>
    <scope>NUCLEOTIDE SEQUENCE [LARGE SCALE GENOMIC DNA]</scope>
    <source>
        <strain evidence="2 3">JCM 15906</strain>
    </source>
</reference>
<dbReference type="EMBL" id="BAOU01000039">
    <property type="protein sequence ID" value="GAD05736.1"/>
    <property type="molecule type" value="Genomic_DNA"/>
</dbReference>
<proteinExistence type="predicted"/>
<evidence type="ECO:0000313" key="2">
    <source>
        <dbReference type="EMBL" id="GAD05736.1"/>
    </source>
</evidence>
<dbReference type="AlphaFoldDB" id="T1CI50"/>
<feature type="transmembrane region" description="Helical" evidence="1">
    <location>
        <begin position="15"/>
        <end position="36"/>
    </location>
</feature>
<feature type="transmembrane region" description="Helical" evidence="1">
    <location>
        <begin position="43"/>
        <end position="64"/>
    </location>
</feature>
<reference evidence="3" key="1">
    <citation type="journal article" date="2013" name="Genome">
        <title>Draft Genome Sequences of Porphyromonas crevioricanis JCM 15906T and Porphyromonas cansulci JCM 13913T Isolated from a Canine Oral Cavity.</title>
        <authorList>
            <person name="Sakamoto M."/>
            <person name="Tanaka N."/>
            <person name="Shiwa Y."/>
            <person name="Yoshikawa H."/>
            <person name="Ohkuma M."/>
        </authorList>
    </citation>
    <scope>NUCLEOTIDE SEQUENCE [LARGE SCALE GENOMIC DNA]</scope>
    <source>
        <strain evidence="3">JCM 15906</strain>
    </source>
</reference>